<reference evidence="2 3" key="1">
    <citation type="journal article" date="2020" name="Front. Microbiol.">
        <title>Genetic Organization of the aprX-lipA2 Operon Affects the Proteolytic Potential of Pseudomonas Species in Milk.</title>
        <authorList>
            <person name="Maier C."/>
            <person name="Huptas C."/>
            <person name="von Neubeck M."/>
            <person name="Scherer S."/>
            <person name="Wenning M."/>
            <person name="Lucking G."/>
        </authorList>
    </citation>
    <scope>NUCLEOTIDE SEQUENCE [LARGE SCALE GENOMIC DNA]</scope>
    <source>
        <strain evidence="2 3">G4779</strain>
    </source>
</reference>
<keyword evidence="1" id="KW-1133">Transmembrane helix</keyword>
<sequence>MNEISKALLAMSIAPLPLVASLTPWTGEPIGYGTWFFAGAITLGAGGGAWLLERSWQKMIANRIVIDIKPNQVIVDGVILNCEFSSLIRLFKSRVALAEMLGIIVNEAMFKRGQSVGIRKSAHIKIWPGSLQVSDFELESLSEAIAAEFISPVFEVIDRHIEFPSRDLPCTAPATR</sequence>
<evidence type="ECO:0000313" key="3">
    <source>
        <dbReference type="Proteomes" id="UP000542111"/>
    </source>
</evidence>
<protein>
    <submittedName>
        <fullName evidence="2">Uncharacterized protein</fullName>
    </submittedName>
</protein>
<accession>A0A7Y1MUA8</accession>
<keyword evidence="1" id="KW-0472">Membrane</keyword>
<name>A0A7Y1MUA8_9PSED</name>
<comment type="caution">
    <text evidence="2">The sequence shown here is derived from an EMBL/GenBank/DDBJ whole genome shotgun (WGS) entry which is preliminary data.</text>
</comment>
<evidence type="ECO:0000256" key="1">
    <source>
        <dbReference type="SAM" id="Phobius"/>
    </source>
</evidence>
<dbReference type="GeneID" id="70099318"/>
<dbReference type="RefSeq" id="WP_076965109.1">
    <property type="nucleotide sequence ID" value="NZ_CBCRYT010000084.1"/>
</dbReference>
<gene>
    <name evidence="2" type="ORF">HBO33_24530</name>
</gene>
<dbReference type="EMBL" id="JAAQYP010000054">
    <property type="protein sequence ID" value="NNA98333.1"/>
    <property type="molecule type" value="Genomic_DNA"/>
</dbReference>
<dbReference type="AlphaFoldDB" id="A0A7Y1MUA8"/>
<keyword evidence="1" id="KW-0812">Transmembrane</keyword>
<dbReference type="Proteomes" id="UP000542111">
    <property type="component" value="Unassembled WGS sequence"/>
</dbReference>
<organism evidence="2 3">
    <name type="scientific">Pseudomonas gessardii</name>
    <dbReference type="NCBI Taxonomy" id="78544"/>
    <lineage>
        <taxon>Bacteria</taxon>
        <taxon>Pseudomonadati</taxon>
        <taxon>Pseudomonadota</taxon>
        <taxon>Gammaproteobacteria</taxon>
        <taxon>Pseudomonadales</taxon>
        <taxon>Pseudomonadaceae</taxon>
        <taxon>Pseudomonas</taxon>
    </lineage>
</organism>
<evidence type="ECO:0000313" key="2">
    <source>
        <dbReference type="EMBL" id="NNA98333.1"/>
    </source>
</evidence>
<feature type="transmembrane region" description="Helical" evidence="1">
    <location>
        <begin position="32"/>
        <end position="52"/>
    </location>
</feature>
<proteinExistence type="predicted"/>